<sequence>MEKHLTFIQSPTTGADVSQHREHVDDYCSSQHRATDLALRPQQHSVGVTISQPSTCAVTEMVCEAGLLVVTVSTSIEVGAE</sequence>
<dbReference type="AlphaFoldDB" id="A0A0R3XDK5"/>
<dbReference type="WBParaSite" id="TTAC_0001163201-mRNA-1">
    <property type="protein sequence ID" value="TTAC_0001163201-mRNA-1"/>
    <property type="gene ID" value="TTAC_0001163201"/>
</dbReference>
<evidence type="ECO:0000313" key="3">
    <source>
        <dbReference type="Proteomes" id="UP000274429"/>
    </source>
</evidence>
<organism evidence="4">
    <name type="scientific">Hydatigena taeniaeformis</name>
    <name type="common">Feline tapeworm</name>
    <name type="synonym">Taenia taeniaeformis</name>
    <dbReference type="NCBI Taxonomy" id="6205"/>
    <lineage>
        <taxon>Eukaryota</taxon>
        <taxon>Metazoa</taxon>
        <taxon>Spiralia</taxon>
        <taxon>Lophotrochozoa</taxon>
        <taxon>Platyhelminthes</taxon>
        <taxon>Cestoda</taxon>
        <taxon>Eucestoda</taxon>
        <taxon>Cyclophyllidea</taxon>
        <taxon>Taeniidae</taxon>
        <taxon>Hydatigera</taxon>
    </lineage>
</organism>
<reference evidence="4" key="1">
    <citation type="submission" date="2017-02" db="UniProtKB">
        <authorList>
            <consortium name="WormBaseParasite"/>
        </authorList>
    </citation>
    <scope>IDENTIFICATION</scope>
</reference>
<evidence type="ECO:0000256" key="1">
    <source>
        <dbReference type="SAM" id="MobiDB-lite"/>
    </source>
</evidence>
<dbReference type="EMBL" id="UYWX01025759">
    <property type="protein sequence ID" value="VDM37386.1"/>
    <property type="molecule type" value="Genomic_DNA"/>
</dbReference>
<keyword evidence="3" id="KW-1185">Reference proteome</keyword>
<evidence type="ECO:0000313" key="4">
    <source>
        <dbReference type="WBParaSite" id="TTAC_0001163201-mRNA-1"/>
    </source>
</evidence>
<proteinExistence type="predicted"/>
<accession>A0A0R3XDK5</accession>
<name>A0A0R3XDK5_HYDTA</name>
<protein>
    <submittedName>
        <fullName evidence="2 4">Uncharacterized protein</fullName>
    </submittedName>
</protein>
<reference evidence="2 3" key="2">
    <citation type="submission" date="2018-11" db="EMBL/GenBank/DDBJ databases">
        <authorList>
            <consortium name="Pathogen Informatics"/>
        </authorList>
    </citation>
    <scope>NUCLEOTIDE SEQUENCE [LARGE SCALE GENOMIC DNA]</scope>
</reference>
<dbReference type="Proteomes" id="UP000274429">
    <property type="component" value="Unassembled WGS sequence"/>
</dbReference>
<gene>
    <name evidence="2" type="ORF">TTAC_LOCUS11615</name>
</gene>
<feature type="region of interest" description="Disordered" evidence="1">
    <location>
        <begin position="1"/>
        <end position="20"/>
    </location>
</feature>
<evidence type="ECO:0000313" key="2">
    <source>
        <dbReference type="EMBL" id="VDM37386.1"/>
    </source>
</evidence>
<feature type="compositionally biased region" description="Polar residues" evidence="1">
    <location>
        <begin position="7"/>
        <end position="16"/>
    </location>
</feature>